<dbReference type="Pfam" id="PF25597">
    <property type="entry name" value="SH3_retrovirus"/>
    <property type="match status" value="1"/>
</dbReference>
<evidence type="ECO:0000313" key="2">
    <source>
        <dbReference type="EMBL" id="KYN41483.1"/>
    </source>
</evidence>
<dbReference type="InterPro" id="IPR057670">
    <property type="entry name" value="SH3_retrovirus"/>
</dbReference>
<sequence length="53" mass="6137">EAWTGKQPDVSHFRSFGQNVYVLNRDPKKGKFNDRSKKGIFLGYSEVSKAYRV</sequence>
<dbReference type="STRING" id="34720.A0A151JYF1"/>
<feature type="domain" description="Retroviral polymerase SH3-like" evidence="1">
    <location>
        <begin position="20"/>
        <end position="53"/>
    </location>
</feature>
<dbReference type="EMBL" id="KQ981471">
    <property type="protein sequence ID" value="KYN41483.1"/>
    <property type="molecule type" value="Genomic_DNA"/>
</dbReference>
<accession>A0A151JYF1</accession>
<organism evidence="2 3">
    <name type="scientific">Trachymyrmex septentrionalis</name>
    <dbReference type="NCBI Taxonomy" id="34720"/>
    <lineage>
        <taxon>Eukaryota</taxon>
        <taxon>Metazoa</taxon>
        <taxon>Ecdysozoa</taxon>
        <taxon>Arthropoda</taxon>
        <taxon>Hexapoda</taxon>
        <taxon>Insecta</taxon>
        <taxon>Pterygota</taxon>
        <taxon>Neoptera</taxon>
        <taxon>Endopterygota</taxon>
        <taxon>Hymenoptera</taxon>
        <taxon>Apocrita</taxon>
        <taxon>Aculeata</taxon>
        <taxon>Formicoidea</taxon>
        <taxon>Formicidae</taxon>
        <taxon>Myrmicinae</taxon>
        <taxon>Trachymyrmex</taxon>
    </lineage>
</organism>
<gene>
    <name evidence="2" type="ORF">ALC56_04103</name>
</gene>
<keyword evidence="3" id="KW-1185">Reference proteome</keyword>
<protein>
    <recommendedName>
        <fullName evidence="1">Retroviral polymerase SH3-like domain-containing protein</fullName>
    </recommendedName>
</protein>
<evidence type="ECO:0000313" key="3">
    <source>
        <dbReference type="Proteomes" id="UP000078541"/>
    </source>
</evidence>
<reference evidence="2 3" key="1">
    <citation type="submission" date="2016-03" db="EMBL/GenBank/DDBJ databases">
        <title>Trachymyrmex septentrionalis WGS genome.</title>
        <authorList>
            <person name="Nygaard S."/>
            <person name="Hu H."/>
            <person name="Boomsma J."/>
            <person name="Zhang G."/>
        </authorList>
    </citation>
    <scope>NUCLEOTIDE SEQUENCE [LARGE SCALE GENOMIC DNA]</scope>
    <source>
        <strain evidence="2">Tsep2-gDNA-1</strain>
        <tissue evidence="2">Whole body</tissue>
    </source>
</reference>
<dbReference type="AlphaFoldDB" id="A0A151JYF1"/>
<name>A0A151JYF1_9HYME</name>
<feature type="non-terminal residue" evidence="2">
    <location>
        <position position="1"/>
    </location>
</feature>
<evidence type="ECO:0000259" key="1">
    <source>
        <dbReference type="Pfam" id="PF25597"/>
    </source>
</evidence>
<proteinExistence type="predicted"/>
<dbReference type="Proteomes" id="UP000078541">
    <property type="component" value="Unassembled WGS sequence"/>
</dbReference>